<evidence type="ECO:0000259" key="5">
    <source>
        <dbReference type="Pfam" id="PF04542"/>
    </source>
</evidence>
<feature type="domain" description="RNA polymerase sigma factor 70 region 4 type 2" evidence="6">
    <location>
        <begin position="130"/>
        <end position="181"/>
    </location>
</feature>
<evidence type="ECO:0000259" key="6">
    <source>
        <dbReference type="Pfam" id="PF08281"/>
    </source>
</evidence>
<dbReference type="Gene3D" id="1.10.10.10">
    <property type="entry name" value="Winged helix-like DNA-binding domain superfamily/Winged helix DNA-binding domain"/>
    <property type="match status" value="1"/>
</dbReference>
<comment type="similarity">
    <text evidence="1">Belongs to the sigma-70 factor family. ECF subfamily.</text>
</comment>
<keyword evidence="2" id="KW-0805">Transcription regulation</keyword>
<keyword evidence="4" id="KW-0804">Transcription</keyword>
<gene>
    <name evidence="7" type="ordered locus">Cyan7425_3258</name>
</gene>
<dbReference type="EMBL" id="CP001344">
    <property type="protein sequence ID" value="ACL45585.1"/>
    <property type="molecule type" value="Genomic_DNA"/>
</dbReference>
<organism evidence="7">
    <name type="scientific">Cyanothece sp. (strain PCC 7425 / ATCC 29141)</name>
    <dbReference type="NCBI Taxonomy" id="395961"/>
    <lineage>
        <taxon>Bacteria</taxon>
        <taxon>Bacillati</taxon>
        <taxon>Cyanobacteriota</taxon>
        <taxon>Cyanophyceae</taxon>
        <taxon>Gomontiellales</taxon>
        <taxon>Cyanothecaceae</taxon>
        <taxon>Cyanothece</taxon>
    </lineage>
</organism>
<dbReference type="OrthoDB" id="9784272at2"/>
<dbReference type="GO" id="GO:0016987">
    <property type="term" value="F:sigma factor activity"/>
    <property type="evidence" value="ECO:0007669"/>
    <property type="project" value="UniProtKB-KW"/>
</dbReference>
<evidence type="ECO:0000256" key="4">
    <source>
        <dbReference type="ARBA" id="ARBA00023163"/>
    </source>
</evidence>
<dbReference type="SUPFAM" id="SSF88659">
    <property type="entry name" value="Sigma3 and sigma4 domains of RNA polymerase sigma factors"/>
    <property type="match status" value="1"/>
</dbReference>
<evidence type="ECO:0000313" key="7">
    <source>
        <dbReference type="EMBL" id="ACL45585.1"/>
    </source>
</evidence>
<protein>
    <submittedName>
        <fullName evidence="7">RNA polymerase, sigma-24 subunit, ECF subfamily</fullName>
    </submittedName>
</protein>
<dbReference type="InterPro" id="IPR013324">
    <property type="entry name" value="RNA_pol_sigma_r3/r4-like"/>
</dbReference>
<dbReference type="SUPFAM" id="SSF88946">
    <property type="entry name" value="Sigma2 domain of RNA polymerase sigma factors"/>
    <property type="match status" value="1"/>
</dbReference>
<dbReference type="PANTHER" id="PTHR43133">
    <property type="entry name" value="RNA POLYMERASE ECF-TYPE SIGMA FACTO"/>
    <property type="match status" value="1"/>
</dbReference>
<dbReference type="GO" id="GO:0006352">
    <property type="term" value="P:DNA-templated transcription initiation"/>
    <property type="evidence" value="ECO:0007669"/>
    <property type="project" value="InterPro"/>
</dbReference>
<dbReference type="PANTHER" id="PTHR43133:SF62">
    <property type="entry name" value="RNA POLYMERASE SIGMA FACTOR SIGZ"/>
    <property type="match status" value="1"/>
</dbReference>
<dbReference type="Pfam" id="PF04542">
    <property type="entry name" value="Sigma70_r2"/>
    <property type="match status" value="1"/>
</dbReference>
<dbReference type="InterPro" id="IPR013249">
    <property type="entry name" value="RNA_pol_sigma70_r4_t2"/>
</dbReference>
<dbReference type="NCBIfam" id="TIGR02937">
    <property type="entry name" value="sigma70-ECF"/>
    <property type="match status" value="1"/>
</dbReference>
<dbReference type="Gene3D" id="1.10.1740.10">
    <property type="match status" value="1"/>
</dbReference>
<dbReference type="eggNOG" id="COG1595">
    <property type="taxonomic scope" value="Bacteria"/>
</dbReference>
<dbReference type="CDD" id="cd06171">
    <property type="entry name" value="Sigma70_r4"/>
    <property type="match status" value="1"/>
</dbReference>
<dbReference type="InterPro" id="IPR014284">
    <property type="entry name" value="RNA_pol_sigma-70_dom"/>
</dbReference>
<evidence type="ECO:0000256" key="1">
    <source>
        <dbReference type="ARBA" id="ARBA00010641"/>
    </source>
</evidence>
<dbReference type="InterPro" id="IPR036388">
    <property type="entry name" value="WH-like_DNA-bd_sf"/>
</dbReference>
<evidence type="ECO:0000256" key="3">
    <source>
        <dbReference type="ARBA" id="ARBA00023082"/>
    </source>
</evidence>
<dbReference type="InterPro" id="IPR007627">
    <property type="entry name" value="RNA_pol_sigma70_r2"/>
</dbReference>
<accession>B8HNZ8</accession>
<name>B8HNZ8_CYAP4</name>
<dbReference type="GO" id="GO:0003677">
    <property type="term" value="F:DNA binding"/>
    <property type="evidence" value="ECO:0007669"/>
    <property type="project" value="InterPro"/>
</dbReference>
<dbReference type="InterPro" id="IPR013325">
    <property type="entry name" value="RNA_pol_sigma_r2"/>
</dbReference>
<dbReference type="InterPro" id="IPR039425">
    <property type="entry name" value="RNA_pol_sigma-70-like"/>
</dbReference>
<dbReference type="STRING" id="395961.Cyan7425_3258"/>
<reference evidence="7" key="1">
    <citation type="submission" date="2009-01" db="EMBL/GenBank/DDBJ databases">
        <title>Complete sequence of chromosome Cyanothece sp. PCC 7425.</title>
        <authorList>
            <consortium name="US DOE Joint Genome Institute"/>
            <person name="Lucas S."/>
            <person name="Copeland A."/>
            <person name="Lapidus A."/>
            <person name="Glavina del Rio T."/>
            <person name="Dalin E."/>
            <person name="Tice H."/>
            <person name="Bruce D."/>
            <person name="Goodwin L."/>
            <person name="Pitluck S."/>
            <person name="Sims D."/>
            <person name="Meineke L."/>
            <person name="Brettin T."/>
            <person name="Detter J.C."/>
            <person name="Han C."/>
            <person name="Larimer F."/>
            <person name="Land M."/>
            <person name="Hauser L."/>
            <person name="Kyrpides N."/>
            <person name="Ovchinnikova G."/>
            <person name="Liberton M."/>
            <person name="Stoeckel J."/>
            <person name="Banerjee A."/>
            <person name="Singh A."/>
            <person name="Page L."/>
            <person name="Sato H."/>
            <person name="Zhao L."/>
            <person name="Sherman L."/>
            <person name="Pakrasi H."/>
            <person name="Richardson P."/>
        </authorList>
    </citation>
    <scope>NUCLEOTIDE SEQUENCE</scope>
    <source>
        <strain evidence="7">PCC 7425</strain>
    </source>
</reference>
<dbReference type="KEGG" id="cyn:Cyan7425_3258"/>
<evidence type="ECO:0000256" key="2">
    <source>
        <dbReference type="ARBA" id="ARBA00023015"/>
    </source>
</evidence>
<dbReference type="Pfam" id="PF08281">
    <property type="entry name" value="Sigma70_r4_2"/>
    <property type="match status" value="1"/>
</dbReference>
<feature type="domain" description="RNA polymerase sigma-70 region 2" evidence="5">
    <location>
        <begin position="27"/>
        <end position="95"/>
    </location>
</feature>
<dbReference type="HOGENOM" id="CLU_047691_9_3_3"/>
<dbReference type="AlphaFoldDB" id="B8HNZ8"/>
<keyword evidence="3" id="KW-0731">Sigma factor</keyword>
<proteinExistence type="inferred from homology"/>
<sequence length="191" mass="21615">METSPAVDDVVLLQRIAQRDQVALSMFYDRYARIIYGLAYKSLRSVEESEEAVLDVFAQIWRIADRYDPQKGRVDTWLFTLARSRILDRLRKLQRSQAPLTLSIDAMDRPPPAAGVDLFEDVVVAERRSKVSAALQTLPEEQRLVLELAYYQGLSHSQIASQTGLSLGTVKTRIRLGLSKLKSAFSSKEDL</sequence>